<accession>A0A175RL29</accession>
<dbReference type="InterPro" id="IPR053136">
    <property type="entry name" value="UTP_pyrophosphatase-like"/>
</dbReference>
<feature type="domain" description="YgjP-like metallopeptidase" evidence="1">
    <location>
        <begin position="44"/>
        <end position="240"/>
    </location>
</feature>
<keyword evidence="2" id="KW-0378">Hydrolase</keyword>
<protein>
    <submittedName>
        <fullName evidence="2">Metal-dependent hydrolase</fullName>
    </submittedName>
</protein>
<reference evidence="2 3" key="1">
    <citation type="journal article" date="2016" name="Front. Microbiol.">
        <title>Genomic Resource of Rice Seed Associated Bacteria.</title>
        <authorList>
            <person name="Midha S."/>
            <person name="Bansal K."/>
            <person name="Sharma S."/>
            <person name="Kumar N."/>
            <person name="Patil P.P."/>
            <person name="Chaudhry V."/>
            <person name="Patil P.B."/>
        </authorList>
    </citation>
    <scope>NUCLEOTIDE SEQUENCE [LARGE SCALE GENOMIC DNA]</scope>
    <source>
        <strain evidence="2 3">NS365</strain>
    </source>
</reference>
<keyword evidence="3" id="KW-1185">Reference proteome</keyword>
<comment type="caution">
    <text evidence="2">The sequence shown here is derived from an EMBL/GenBank/DDBJ whole genome shotgun (WGS) entry which is preliminary data.</text>
</comment>
<dbReference type="CDD" id="cd07344">
    <property type="entry name" value="M48_yhfN_like"/>
    <property type="match status" value="1"/>
</dbReference>
<dbReference type="GO" id="GO:0016787">
    <property type="term" value="F:hydrolase activity"/>
    <property type="evidence" value="ECO:0007669"/>
    <property type="project" value="UniProtKB-KW"/>
</dbReference>
<dbReference type="PANTHER" id="PTHR30399">
    <property type="entry name" value="UNCHARACTERIZED PROTEIN YGJP"/>
    <property type="match status" value="1"/>
</dbReference>
<evidence type="ECO:0000313" key="3">
    <source>
        <dbReference type="Proteomes" id="UP000078529"/>
    </source>
</evidence>
<dbReference type="InterPro" id="IPR002725">
    <property type="entry name" value="YgjP-like_metallopeptidase"/>
</dbReference>
<name>A0A175RL29_9HYPH</name>
<dbReference type="Gene3D" id="3.30.2010.10">
    <property type="entry name" value="Metalloproteases ('zincins'), catalytic domain"/>
    <property type="match status" value="1"/>
</dbReference>
<proteinExistence type="predicted"/>
<dbReference type="AlphaFoldDB" id="A0A175RL29"/>
<dbReference type="RefSeq" id="WP_058601097.1">
    <property type="nucleotide sequence ID" value="NZ_LDQA01000035.1"/>
</dbReference>
<sequence>MSRFLKSILPKARKPALPEELLVAERRVPLEVREHPTARRITMRMTPGGGGVRLTIPRRTARATVLDFLERHRGWVEERLGPAPQLVCDGARLPFRGGALLVVHDPARRLTRLDPPPQEGGDWRLHVGGEPAHTARRVADALKREARRDLEAAVERYATQLGLRPRSISLKDTTSRWGSCTADQRLSFSWRIVMAPPFVLDYLVAHEMAHLREMNHGPGFWSLCRELCPGMDAGRAWLRTEGSGLHAVRFSAG</sequence>
<dbReference type="Pfam" id="PF01863">
    <property type="entry name" value="YgjP-like"/>
    <property type="match status" value="1"/>
</dbReference>
<gene>
    <name evidence="2" type="ORF">NS365_14990</name>
</gene>
<dbReference type="PANTHER" id="PTHR30399:SF1">
    <property type="entry name" value="UTP PYROPHOSPHATASE"/>
    <property type="match status" value="1"/>
</dbReference>
<evidence type="ECO:0000259" key="1">
    <source>
        <dbReference type="Pfam" id="PF01863"/>
    </source>
</evidence>
<dbReference type="EMBL" id="LDQA01000035">
    <property type="protein sequence ID" value="KTR04495.1"/>
    <property type="molecule type" value="Genomic_DNA"/>
</dbReference>
<organism evidence="2 3">
    <name type="scientific">Aureimonas ureilytica</name>
    <dbReference type="NCBI Taxonomy" id="401562"/>
    <lineage>
        <taxon>Bacteria</taxon>
        <taxon>Pseudomonadati</taxon>
        <taxon>Pseudomonadota</taxon>
        <taxon>Alphaproteobacteria</taxon>
        <taxon>Hyphomicrobiales</taxon>
        <taxon>Aurantimonadaceae</taxon>
        <taxon>Aureimonas</taxon>
    </lineage>
</organism>
<dbReference type="PATRIC" id="fig|401562.4.peg.2805"/>
<evidence type="ECO:0000313" key="2">
    <source>
        <dbReference type="EMBL" id="KTR04495.1"/>
    </source>
</evidence>
<dbReference type="Proteomes" id="UP000078529">
    <property type="component" value="Unassembled WGS sequence"/>
</dbReference>